<evidence type="ECO:0000313" key="4">
    <source>
        <dbReference type="EMBL" id="KRL55040.1"/>
    </source>
</evidence>
<proteinExistence type="predicted"/>
<dbReference type="InterPro" id="IPR010317">
    <property type="entry name" value="WxLIP_PGBD"/>
</dbReference>
<evidence type="ECO:0000313" key="5">
    <source>
        <dbReference type="Proteomes" id="UP000051999"/>
    </source>
</evidence>
<dbReference type="STRING" id="1114972.FD35_GL002494"/>
<keyword evidence="1" id="KW-0472">Membrane</keyword>
<keyword evidence="5" id="KW-1185">Reference proteome</keyword>
<feature type="domain" description="WxL Interacting Protein host binding" evidence="3">
    <location>
        <begin position="173"/>
        <end position="309"/>
    </location>
</feature>
<accession>A0A0R1RD99</accession>
<name>A0A0R1RD99_9LACO</name>
<dbReference type="Pfam" id="PF06030">
    <property type="entry name" value="WxLIP_PGBD"/>
    <property type="match status" value="1"/>
</dbReference>
<keyword evidence="1" id="KW-0812">Transmembrane</keyword>
<evidence type="ECO:0000259" key="3">
    <source>
        <dbReference type="Pfam" id="PF11797"/>
    </source>
</evidence>
<protein>
    <submittedName>
        <fullName evidence="4">C-terminal membrane anchored cell surface protein</fullName>
    </submittedName>
</protein>
<dbReference type="Pfam" id="PF11797">
    <property type="entry name" value="WxLIP_HBD"/>
    <property type="match status" value="1"/>
</dbReference>
<evidence type="ECO:0000256" key="1">
    <source>
        <dbReference type="SAM" id="Phobius"/>
    </source>
</evidence>
<reference evidence="4 5" key="1">
    <citation type="journal article" date="2015" name="Genome Announc.">
        <title>Expanding the biotechnology potential of lactobacilli through comparative genomics of 213 strains and associated genera.</title>
        <authorList>
            <person name="Sun Z."/>
            <person name="Harris H.M."/>
            <person name="McCann A."/>
            <person name="Guo C."/>
            <person name="Argimon S."/>
            <person name="Zhang W."/>
            <person name="Yang X."/>
            <person name="Jeffery I.B."/>
            <person name="Cooney J.C."/>
            <person name="Kagawa T.F."/>
            <person name="Liu W."/>
            <person name="Song Y."/>
            <person name="Salvetti E."/>
            <person name="Wrobel A."/>
            <person name="Rasinkangas P."/>
            <person name="Parkhill J."/>
            <person name="Rea M.C."/>
            <person name="O'Sullivan O."/>
            <person name="Ritari J."/>
            <person name="Douillard F.P."/>
            <person name="Paul Ross R."/>
            <person name="Yang R."/>
            <person name="Briner A.E."/>
            <person name="Felis G.E."/>
            <person name="de Vos W.M."/>
            <person name="Barrangou R."/>
            <person name="Klaenhammer T.R."/>
            <person name="Caufield P.W."/>
            <person name="Cui Y."/>
            <person name="Zhang H."/>
            <person name="O'Toole P.W."/>
        </authorList>
    </citation>
    <scope>NUCLEOTIDE SEQUENCE [LARGE SCALE GENOMIC DNA]</scope>
    <source>
        <strain evidence="4 5">DSM 15814</strain>
    </source>
</reference>
<organism evidence="4 5">
    <name type="scientific">Furfurilactobacillus rossiae DSM 15814</name>
    <dbReference type="NCBI Taxonomy" id="1114972"/>
    <lineage>
        <taxon>Bacteria</taxon>
        <taxon>Bacillati</taxon>
        <taxon>Bacillota</taxon>
        <taxon>Bacilli</taxon>
        <taxon>Lactobacillales</taxon>
        <taxon>Lactobacillaceae</taxon>
        <taxon>Furfurilactobacillus</taxon>
    </lineage>
</organism>
<comment type="caution">
    <text evidence="4">The sequence shown here is derived from an EMBL/GenBank/DDBJ whole genome shotgun (WGS) entry which is preliminary data.</text>
</comment>
<dbReference type="InterPro" id="IPR021759">
    <property type="entry name" value="WxLIP_HBD"/>
</dbReference>
<dbReference type="Proteomes" id="UP000051999">
    <property type="component" value="Unassembled WGS sequence"/>
</dbReference>
<dbReference type="AlphaFoldDB" id="A0A0R1RD99"/>
<feature type="transmembrane region" description="Helical" evidence="1">
    <location>
        <begin position="323"/>
        <end position="343"/>
    </location>
</feature>
<gene>
    <name evidence="4" type="ORF">FD35_GL002494</name>
</gene>
<sequence>MNEMTQKRIDIRWRWLLGLFVAVTTLLFGIHASADGLAFSVQPVLPTQQVNQKVTYFDLKMNPSEKTTLIVNVHNNKKTPLHLSAGLAQATTNLNGVVEYGQNKQQLDKRVPAKFAKVVALPKKPITIDPNGDGQVRMQVTMPKQRFNGQLAGGLTLSDADANANTASPNKRQAVAIQNQYQFVVAIVLRNNIAKVTPKLSLGTVKPGQVNARNVVNGAIHNETATFINQLKVTGEVSRVGSKTALYTTKQVGYQLSPNAIMQFPVWLKDRSLSAGHYKLTVTAVSQKRRWQFSKTFKVTGQKAQQLNQSSVEVKPDNTWRNIAIGAGSGATILAGLLAWAVIRRRH</sequence>
<dbReference type="EMBL" id="AZFF01000007">
    <property type="protein sequence ID" value="KRL55040.1"/>
    <property type="molecule type" value="Genomic_DNA"/>
</dbReference>
<feature type="domain" description="WxL Interacting Protein peptidoglycan binding" evidence="2">
    <location>
        <begin position="39"/>
        <end position="158"/>
    </location>
</feature>
<evidence type="ECO:0000259" key="2">
    <source>
        <dbReference type="Pfam" id="PF06030"/>
    </source>
</evidence>
<dbReference type="eggNOG" id="COG4072">
    <property type="taxonomic scope" value="Bacteria"/>
</dbReference>
<dbReference type="PATRIC" id="fig|1114972.6.peg.2557"/>
<keyword evidence="1" id="KW-1133">Transmembrane helix</keyword>